<reference evidence="9 10" key="1">
    <citation type="journal article" date="2018" name="Microbiome">
        <title>Fine metagenomic profile of the Mediterranean stratified and mixed water columns revealed by assembly and recruitment.</title>
        <authorList>
            <person name="Haro-Moreno J.M."/>
            <person name="Lopez-Perez M."/>
            <person name="De La Torre J.R."/>
            <person name="Picazo A."/>
            <person name="Camacho A."/>
            <person name="Rodriguez-Valera F."/>
        </authorList>
    </citation>
    <scope>NUCLEOTIDE SEQUENCE [LARGE SCALE GENOMIC DNA]</scope>
    <source>
        <strain evidence="9">MED-G57</strain>
    </source>
</reference>
<dbReference type="Pfam" id="PF01743">
    <property type="entry name" value="PolyA_pol"/>
    <property type="match status" value="1"/>
</dbReference>
<dbReference type="GO" id="GO:0000049">
    <property type="term" value="F:tRNA binding"/>
    <property type="evidence" value="ECO:0007669"/>
    <property type="project" value="TreeGrafter"/>
</dbReference>
<dbReference type="InterPro" id="IPR050264">
    <property type="entry name" value="Bact_CCA-adding_enz_type3_sf"/>
</dbReference>
<dbReference type="AlphaFoldDB" id="A0A368DPX8"/>
<keyword evidence="6" id="KW-0460">Magnesium</keyword>
<evidence type="ECO:0000313" key="10">
    <source>
        <dbReference type="Proteomes" id="UP000253570"/>
    </source>
</evidence>
<accession>A0A368DPX8</accession>
<dbReference type="EMBL" id="QOQD01000004">
    <property type="protein sequence ID" value="RCL73892.1"/>
    <property type="molecule type" value="Genomic_DNA"/>
</dbReference>
<evidence type="ECO:0000256" key="7">
    <source>
        <dbReference type="RuleBase" id="RU003953"/>
    </source>
</evidence>
<comment type="cofactor">
    <cofactor evidence="1">
        <name>Mg(2+)</name>
        <dbReference type="ChEBI" id="CHEBI:18420"/>
    </cofactor>
</comment>
<keyword evidence="2 7" id="KW-0808">Transferase</keyword>
<dbReference type="CDD" id="cd05398">
    <property type="entry name" value="NT_ClassII-CCAase"/>
    <property type="match status" value="1"/>
</dbReference>
<evidence type="ECO:0000313" key="9">
    <source>
        <dbReference type="EMBL" id="RCL73892.1"/>
    </source>
</evidence>
<gene>
    <name evidence="9" type="ORF">DBW71_02140</name>
</gene>
<dbReference type="PANTHER" id="PTHR46173:SF1">
    <property type="entry name" value="CCA TRNA NUCLEOTIDYLTRANSFERASE 1, MITOCHONDRIAL"/>
    <property type="match status" value="1"/>
</dbReference>
<evidence type="ECO:0000256" key="5">
    <source>
        <dbReference type="ARBA" id="ARBA00022723"/>
    </source>
</evidence>
<dbReference type="Proteomes" id="UP000253570">
    <property type="component" value="Unassembled WGS sequence"/>
</dbReference>
<dbReference type="InterPro" id="IPR043519">
    <property type="entry name" value="NT_sf"/>
</dbReference>
<dbReference type="GO" id="GO:0046872">
    <property type="term" value="F:metal ion binding"/>
    <property type="evidence" value="ECO:0007669"/>
    <property type="project" value="UniProtKB-KW"/>
</dbReference>
<sequence length="444" mass="53003">MYGRWKNYIWFSKRRLVFWEDKIQTTEKFFKKKIDISNLINQEARELKSFFDSIGYNLWIVGGAVRDHVLGIEIHDIDFTTDGNPEEILKYIDDSKFSIQTNAKKYGCLTFIKNEKHFQVTTLRQDMKNYGRDVEVKFTEKINEDVKRRDFTINSLYLNFSGELYDPLDAFRDIIDQRIIFIGDVKKRIIEDHLRILRYLRFVAKFGYHAIKDRELQVCIDNKDLLLKLSKERVRDEILNFISCIKSKEIIEVLSVPTFFNVIGIKLNDFSHINKFHSIRERVEFDISIIFQFALALDKNQNIKDYEAMFENLKFSRKDSIFIQEILDFRVYSKKEMSQKIDLLIYKHGIEMTKYIIINSWIFDDDPSEFDNWSFLFKSIDNQTKMVFPIKPDHLIKIGIYPGPDISRILKDLENIWIDKNFEPSFKDLIKLAEQELPTNNRGE</sequence>
<evidence type="ECO:0000259" key="8">
    <source>
        <dbReference type="Pfam" id="PF01743"/>
    </source>
</evidence>
<dbReference type="PANTHER" id="PTHR46173">
    <property type="entry name" value="CCA TRNA NUCLEOTIDYLTRANSFERASE 1, MITOCHONDRIAL"/>
    <property type="match status" value="1"/>
</dbReference>
<dbReference type="Gene3D" id="3.30.460.10">
    <property type="entry name" value="Beta Polymerase, domain 2"/>
    <property type="match status" value="1"/>
</dbReference>
<keyword evidence="3" id="KW-0819">tRNA processing</keyword>
<keyword evidence="4" id="KW-0548">Nucleotidyltransferase</keyword>
<dbReference type="Gene3D" id="1.10.3090.10">
    <property type="entry name" value="cca-adding enzyme, domain 2"/>
    <property type="match status" value="1"/>
</dbReference>
<protein>
    <submittedName>
        <fullName evidence="9">CCA tRNA nucleotidyltransferase</fullName>
    </submittedName>
</protein>
<keyword evidence="7" id="KW-0694">RNA-binding</keyword>
<dbReference type="SUPFAM" id="SSF81301">
    <property type="entry name" value="Nucleotidyltransferase"/>
    <property type="match status" value="1"/>
</dbReference>
<comment type="similarity">
    <text evidence="7">Belongs to the tRNA nucleotidyltransferase/poly(A) polymerase family.</text>
</comment>
<dbReference type="InterPro" id="IPR002646">
    <property type="entry name" value="PolA_pol_head_dom"/>
</dbReference>
<dbReference type="SUPFAM" id="SSF81891">
    <property type="entry name" value="Poly A polymerase C-terminal region-like"/>
    <property type="match status" value="1"/>
</dbReference>
<dbReference type="GO" id="GO:0016779">
    <property type="term" value="F:nucleotidyltransferase activity"/>
    <property type="evidence" value="ECO:0007669"/>
    <property type="project" value="UniProtKB-KW"/>
</dbReference>
<evidence type="ECO:0000256" key="3">
    <source>
        <dbReference type="ARBA" id="ARBA00022694"/>
    </source>
</evidence>
<evidence type="ECO:0000256" key="6">
    <source>
        <dbReference type="ARBA" id="ARBA00022842"/>
    </source>
</evidence>
<evidence type="ECO:0000256" key="4">
    <source>
        <dbReference type="ARBA" id="ARBA00022695"/>
    </source>
</evidence>
<proteinExistence type="inferred from homology"/>
<feature type="domain" description="Poly A polymerase head" evidence="8">
    <location>
        <begin position="58"/>
        <end position="179"/>
    </location>
</feature>
<comment type="caution">
    <text evidence="9">The sequence shown here is derived from an EMBL/GenBank/DDBJ whole genome shotgun (WGS) entry which is preliminary data.</text>
</comment>
<keyword evidence="5" id="KW-0479">Metal-binding</keyword>
<organism evidence="9 10">
    <name type="scientific">PS1 clade bacterium</name>
    <dbReference type="NCBI Taxonomy" id="2175152"/>
    <lineage>
        <taxon>Bacteria</taxon>
        <taxon>Pseudomonadati</taxon>
        <taxon>Pseudomonadota</taxon>
        <taxon>Alphaproteobacteria</taxon>
        <taxon>PS1 clade</taxon>
    </lineage>
</organism>
<dbReference type="GO" id="GO:0008033">
    <property type="term" value="P:tRNA processing"/>
    <property type="evidence" value="ECO:0007669"/>
    <property type="project" value="UniProtKB-KW"/>
</dbReference>
<evidence type="ECO:0000256" key="2">
    <source>
        <dbReference type="ARBA" id="ARBA00022679"/>
    </source>
</evidence>
<name>A0A368DPX8_9PROT</name>
<evidence type="ECO:0000256" key="1">
    <source>
        <dbReference type="ARBA" id="ARBA00001946"/>
    </source>
</evidence>